<dbReference type="Proteomes" id="UP000663868">
    <property type="component" value="Unassembled WGS sequence"/>
</dbReference>
<dbReference type="AlphaFoldDB" id="A0A818WJG2"/>
<proteinExistence type="predicted"/>
<comment type="caution">
    <text evidence="1">The sequence shown here is derived from an EMBL/GenBank/DDBJ whole genome shotgun (WGS) entry which is preliminary data.</text>
</comment>
<reference evidence="1" key="1">
    <citation type="submission" date="2021-02" db="EMBL/GenBank/DDBJ databases">
        <authorList>
            <person name="Nowell W R."/>
        </authorList>
    </citation>
    <scope>NUCLEOTIDE SEQUENCE</scope>
</reference>
<protein>
    <submittedName>
        <fullName evidence="1">Uncharacterized protein</fullName>
    </submittedName>
</protein>
<feature type="non-terminal residue" evidence="1">
    <location>
        <position position="1"/>
    </location>
</feature>
<evidence type="ECO:0000313" key="2">
    <source>
        <dbReference type="Proteomes" id="UP000663868"/>
    </source>
</evidence>
<gene>
    <name evidence="1" type="ORF">KXQ929_LOCUS12776</name>
</gene>
<name>A0A818WJG2_9BILA</name>
<evidence type="ECO:0000313" key="1">
    <source>
        <dbReference type="EMBL" id="CAF3726729.1"/>
    </source>
</evidence>
<sequence length="25" mass="2621">TVSFMGDVTPLAESIPLLLLCNDDG</sequence>
<accession>A0A818WJG2</accession>
<dbReference type="EMBL" id="CAJOBB010000667">
    <property type="protein sequence ID" value="CAF3726729.1"/>
    <property type="molecule type" value="Genomic_DNA"/>
</dbReference>
<organism evidence="1 2">
    <name type="scientific">Adineta steineri</name>
    <dbReference type="NCBI Taxonomy" id="433720"/>
    <lineage>
        <taxon>Eukaryota</taxon>
        <taxon>Metazoa</taxon>
        <taxon>Spiralia</taxon>
        <taxon>Gnathifera</taxon>
        <taxon>Rotifera</taxon>
        <taxon>Eurotatoria</taxon>
        <taxon>Bdelloidea</taxon>
        <taxon>Adinetida</taxon>
        <taxon>Adinetidae</taxon>
        <taxon>Adineta</taxon>
    </lineage>
</organism>